<dbReference type="EMBL" id="MU393421">
    <property type="protein sequence ID" value="KAI4871157.1"/>
    <property type="molecule type" value="Genomic_DNA"/>
</dbReference>
<name>A0ACB9ZIN5_9PEZI</name>
<accession>A0ACB9ZIN5</accession>
<organism evidence="1 2">
    <name type="scientific">Hypoxylon rubiginosum</name>
    <dbReference type="NCBI Taxonomy" id="110542"/>
    <lineage>
        <taxon>Eukaryota</taxon>
        <taxon>Fungi</taxon>
        <taxon>Dikarya</taxon>
        <taxon>Ascomycota</taxon>
        <taxon>Pezizomycotina</taxon>
        <taxon>Sordariomycetes</taxon>
        <taxon>Xylariomycetidae</taxon>
        <taxon>Xylariales</taxon>
        <taxon>Hypoxylaceae</taxon>
        <taxon>Hypoxylon</taxon>
    </lineage>
</organism>
<reference evidence="1 2" key="1">
    <citation type="journal article" date="2022" name="New Phytol.">
        <title>Ecological generalism drives hyperdiversity of secondary metabolite gene clusters in xylarialean endophytes.</title>
        <authorList>
            <person name="Franco M.E.E."/>
            <person name="Wisecaver J.H."/>
            <person name="Arnold A.E."/>
            <person name="Ju Y.M."/>
            <person name="Slot J.C."/>
            <person name="Ahrendt S."/>
            <person name="Moore L.P."/>
            <person name="Eastman K.E."/>
            <person name="Scott K."/>
            <person name="Konkel Z."/>
            <person name="Mondo S.J."/>
            <person name="Kuo A."/>
            <person name="Hayes R.D."/>
            <person name="Haridas S."/>
            <person name="Andreopoulos B."/>
            <person name="Riley R."/>
            <person name="LaButti K."/>
            <person name="Pangilinan J."/>
            <person name="Lipzen A."/>
            <person name="Amirebrahimi M."/>
            <person name="Yan J."/>
            <person name="Adam C."/>
            <person name="Keymanesh K."/>
            <person name="Ng V."/>
            <person name="Louie K."/>
            <person name="Northen T."/>
            <person name="Drula E."/>
            <person name="Henrissat B."/>
            <person name="Hsieh H.M."/>
            <person name="Youens-Clark K."/>
            <person name="Lutzoni F."/>
            <person name="Miadlikowska J."/>
            <person name="Eastwood D.C."/>
            <person name="Hamelin R.C."/>
            <person name="Grigoriev I.V."/>
            <person name="U'Ren J.M."/>
        </authorList>
    </citation>
    <scope>NUCLEOTIDE SEQUENCE [LARGE SCALE GENOMIC DNA]</scope>
    <source>
        <strain evidence="1 2">CBS 119005</strain>
    </source>
</reference>
<evidence type="ECO:0000313" key="2">
    <source>
        <dbReference type="Proteomes" id="UP001497700"/>
    </source>
</evidence>
<keyword evidence="2" id="KW-1185">Reference proteome</keyword>
<dbReference type="Proteomes" id="UP001497700">
    <property type="component" value="Unassembled WGS sequence"/>
</dbReference>
<evidence type="ECO:0000313" key="1">
    <source>
        <dbReference type="EMBL" id="KAI4871157.1"/>
    </source>
</evidence>
<gene>
    <name evidence="1" type="ORF">F4820DRAFT_401693</name>
</gene>
<sequence length="309" mass="34888">MVLAIDLKLLQQAFQILSLIWAFTESDFSTFVIPNTAFGLLGAAAAASLSEGVRPSGLEVLRRLPIVIAYNWSNLLSFDLANQRAPESVAEDRLNKPWRPIPSGRITGDQARRVMLISIPLTLWFNYYLGVWEQGIVTHITTWLYNDLRGMDEPFVRDILISVGYGMFNSGSLQIALGSEASTNWNGTSWICLISSVILTTMQIQDLKDQAGDRLRGRKTMVLFLGEETSRRSIGFFVCFWTCFCAMRCNLSAWSCAVPVIPAAVVTWRVLTMRDQKDNRRSWQLWCVWLLGLYLLPFLDGQMVSSRPS</sequence>
<proteinExistence type="predicted"/>
<comment type="caution">
    <text evidence="1">The sequence shown here is derived from an EMBL/GenBank/DDBJ whole genome shotgun (WGS) entry which is preliminary data.</text>
</comment>
<protein>
    <submittedName>
        <fullName evidence="1">UbiA prenyltransferase family</fullName>
    </submittedName>
</protein>